<dbReference type="Gene3D" id="3.40.190.10">
    <property type="entry name" value="Periplasmic binding protein-like II"/>
    <property type="match status" value="2"/>
</dbReference>
<dbReference type="Pfam" id="PF13416">
    <property type="entry name" value="SBP_bac_8"/>
    <property type="match status" value="1"/>
</dbReference>
<keyword evidence="3" id="KW-0732">Signal</keyword>
<sequence>MTRETSVSRRRFVKAVGAGSAVAASSVAGCIARAQSDPNTVQIAANTDLKNISGQVEQKLKEVGMPDEISIEIIAGTASTGARQQQYNRWLSANLEQPSLLMMDSGWTIPFIVRDQLANLTEVMPDVAEMVKSNYFQTFRETAANAQGDLHAVPLFPTTGTMLYRKDLVKEAGYSPDQEGWATNPISWQKFSEVTKKTREQSDTRLGFTFQGKAYAGLSCCDFREFTGTWGGSYFGPKKNLFGPVGERPVTVDSDPVVKASRMVRTFIDGDANHALESVTGDIAPRTVLQWEEESSRKPFAAGNAVTHRNWPYAIAISGAEDAFGTDLGVMPIPYGVKQEQAKFDGYGGSVSSLGGWHMALNPNAGQSEAAKEVLRAMTDERFQLFLFETLGYLPPRRSLFESQRAKQVPVMGRYLETLKYTIAHSIPRPVTVAWPPESSKIAQQANASFTDLKAPQRAMNQLAQQIREIENASKRDEESRSQSRIAAGGR</sequence>
<dbReference type="PROSITE" id="PS51318">
    <property type="entry name" value="TAT"/>
    <property type="match status" value="1"/>
</dbReference>
<feature type="compositionally biased region" description="Basic and acidic residues" evidence="4">
    <location>
        <begin position="470"/>
        <end position="482"/>
    </location>
</feature>
<accession>A0ABU2GCV4</accession>
<evidence type="ECO:0000256" key="2">
    <source>
        <dbReference type="ARBA" id="ARBA00022448"/>
    </source>
</evidence>
<dbReference type="SUPFAM" id="SSF53850">
    <property type="entry name" value="Periplasmic binding protein-like II"/>
    <property type="match status" value="1"/>
</dbReference>
<dbReference type="PROSITE" id="PS51257">
    <property type="entry name" value="PROKAR_LIPOPROTEIN"/>
    <property type="match status" value="1"/>
</dbReference>
<feature type="region of interest" description="Disordered" evidence="4">
    <location>
        <begin position="470"/>
        <end position="491"/>
    </location>
</feature>
<dbReference type="InterPro" id="IPR006311">
    <property type="entry name" value="TAT_signal"/>
</dbReference>
<evidence type="ECO:0000313" key="6">
    <source>
        <dbReference type="Proteomes" id="UP001257060"/>
    </source>
</evidence>
<dbReference type="RefSeq" id="WP_310923443.1">
    <property type="nucleotide sequence ID" value="NZ_JAMQOP010000001.1"/>
</dbReference>
<comment type="caution">
    <text evidence="5">The sequence shown here is derived from an EMBL/GenBank/DDBJ whole genome shotgun (WGS) entry which is preliminary data.</text>
</comment>
<keyword evidence="6" id="KW-1185">Reference proteome</keyword>
<dbReference type="PANTHER" id="PTHR43649">
    <property type="entry name" value="ARABINOSE-BINDING PROTEIN-RELATED"/>
    <property type="match status" value="1"/>
</dbReference>
<reference evidence="5 6" key="1">
    <citation type="submission" date="2022-06" db="EMBL/GenBank/DDBJ databases">
        <title>Halogeometricum sp. a new haloarchaeum isolate from saline soil.</title>
        <authorList>
            <person name="Strakova D."/>
            <person name="Galisteo C."/>
            <person name="Sanchez-Porro C."/>
            <person name="Ventosa A."/>
        </authorList>
    </citation>
    <scope>NUCLEOTIDE SEQUENCE [LARGE SCALE GENOMIC DNA]</scope>
    <source>
        <strain evidence="5 6">S1BR25-6</strain>
    </source>
</reference>
<dbReference type="Proteomes" id="UP001257060">
    <property type="component" value="Unassembled WGS sequence"/>
</dbReference>
<dbReference type="EMBL" id="JAMQOP010000001">
    <property type="protein sequence ID" value="MDS0298646.1"/>
    <property type="molecule type" value="Genomic_DNA"/>
</dbReference>
<evidence type="ECO:0000313" key="5">
    <source>
        <dbReference type="EMBL" id="MDS0298646.1"/>
    </source>
</evidence>
<keyword evidence="2" id="KW-0813">Transport</keyword>
<organism evidence="5 6">
    <name type="scientific">Halogeometricum salsisoli</name>
    <dbReference type="NCBI Taxonomy" id="2950536"/>
    <lineage>
        <taxon>Archaea</taxon>
        <taxon>Methanobacteriati</taxon>
        <taxon>Methanobacteriota</taxon>
        <taxon>Stenosarchaea group</taxon>
        <taxon>Halobacteria</taxon>
        <taxon>Halobacteriales</taxon>
        <taxon>Haloferacaceae</taxon>
        <taxon>Halogeometricum</taxon>
    </lineage>
</organism>
<proteinExistence type="inferred from homology"/>
<evidence type="ECO:0000256" key="4">
    <source>
        <dbReference type="SAM" id="MobiDB-lite"/>
    </source>
</evidence>
<evidence type="ECO:0000256" key="3">
    <source>
        <dbReference type="ARBA" id="ARBA00022729"/>
    </source>
</evidence>
<name>A0ABU2GCV4_9EURY</name>
<comment type="similarity">
    <text evidence="1">Belongs to the bacterial solute-binding protein 1 family.</text>
</comment>
<dbReference type="InterPro" id="IPR050490">
    <property type="entry name" value="Bact_solute-bd_prot1"/>
</dbReference>
<evidence type="ECO:0000256" key="1">
    <source>
        <dbReference type="ARBA" id="ARBA00008520"/>
    </source>
</evidence>
<dbReference type="InterPro" id="IPR006059">
    <property type="entry name" value="SBP"/>
</dbReference>
<gene>
    <name evidence="5" type="ORF">NDI76_07820</name>
</gene>
<dbReference type="PANTHER" id="PTHR43649:SF34">
    <property type="entry name" value="ABC TRANSPORTER PERIPLASMIC-BINDING PROTEIN YCJN-RELATED"/>
    <property type="match status" value="1"/>
</dbReference>
<protein>
    <submittedName>
        <fullName evidence="5">Extracellular solute-binding protein</fullName>
    </submittedName>
</protein>